<evidence type="ECO:0000313" key="1">
    <source>
        <dbReference type="EMBL" id="KAG5626130.1"/>
    </source>
</evidence>
<gene>
    <name evidence="1" type="ORF">H5410_011348</name>
</gene>
<dbReference type="EMBL" id="JACXVP010000002">
    <property type="protein sequence ID" value="KAG5626130.1"/>
    <property type="molecule type" value="Genomic_DNA"/>
</dbReference>
<name>A0A9J6APP2_SOLCO</name>
<sequence>MAMKVLVSCVVSYDAVVADGKLLMTDGGGLRVENVDEIPIDKEEA</sequence>
<accession>A0A9J6APP2</accession>
<protein>
    <submittedName>
        <fullName evidence="1">Uncharacterized protein</fullName>
    </submittedName>
</protein>
<proteinExistence type="predicted"/>
<reference evidence="1 2" key="1">
    <citation type="submission" date="2020-09" db="EMBL/GenBank/DDBJ databases">
        <title>De no assembly of potato wild relative species, Solanum commersonii.</title>
        <authorList>
            <person name="Cho K."/>
        </authorList>
    </citation>
    <scope>NUCLEOTIDE SEQUENCE [LARGE SCALE GENOMIC DNA]</scope>
    <source>
        <strain evidence="1">LZ3.2</strain>
        <tissue evidence="1">Leaf</tissue>
    </source>
</reference>
<comment type="caution">
    <text evidence="1">The sequence shown here is derived from an EMBL/GenBank/DDBJ whole genome shotgun (WGS) entry which is preliminary data.</text>
</comment>
<keyword evidence="2" id="KW-1185">Reference proteome</keyword>
<dbReference type="AlphaFoldDB" id="A0A9J6APP2"/>
<dbReference type="Proteomes" id="UP000824120">
    <property type="component" value="Chromosome 2"/>
</dbReference>
<evidence type="ECO:0000313" key="2">
    <source>
        <dbReference type="Proteomes" id="UP000824120"/>
    </source>
</evidence>
<organism evidence="1 2">
    <name type="scientific">Solanum commersonii</name>
    <name type="common">Commerson's wild potato</name>
    <name type="synonym">Commerson's nightshade</name>
    <dbReference type="NCBI Taxonomy" id="4109"/>
    <lineage>
        <taxon>Eukaryota</taxon>
        <taxon>Viridiplantae</taxon>
        <taxon>Streptophyta</taxon>
        <taxon>Embryophyta</taxon>
        <taxon>Tracheophyta</taxon>
        <taxon>Spermatophyta</taxon>
        <taxon>Magnoliopsida</taxon>
        <taxon>eudicotyledons</taxon>
        <taxon>Gunneridae</taxon>
        <taxon>Pentapetalae</taxon>
        <taxon>asterids</taxon>
        <taxon>lamiids</taxon>
        <taxon>Solanales</taxon>
        <taxon>Solanaceae</taxon>
        <taxon>Solanoideae</taxon>
        <taxon>Solaneae</taxon>
        <taxon>Solanum</taxon>
    </lineage>
</organism>